<evidence type="ECO:0000256" key="6">
    <source>
        <dbReference type="ARBA" id="ARBA00023295"/>
    </source>
</evidence>
<evidence type="ECO:0000256" key="8">
    <source>
        <dbReference type="PIRSR" id="PIRSR601088-2"/>
    </source>
</evidence>
<dbReference type="InterPro" id="IPR001088">
    <property type="entry name" value="Glyco_hydro_4"/>
</dbReference>
<keyword evidence="6 11" id="KW-0326">Glycosidase</keyword>
<keyword evidence="9" id="KW-0533">Nickel</keyword>
<dbReference type="InterPro" id="IPR015955">
    <property type="entry name" value="Lactate_DH/Glyco_Ohase_4_C"/>
</dbReference>
<dbReference type="Pfam" id="PF02056">
    <property type="entry name" value="Glyco_hydro_4"/>
    <property type="match status" value="1"/>
</dbReference>
<dbReference type="Pfam" id="PF11975">
    <property type="entry name" value="Glyco_hydro_4C"/>
    <property type="match status" value="1"/>
</dbReference>
<dbReference type="PANTHER" id="PTHR32092">
    <property type="entry name" value="6-PHOSPHO-BETA-GLUCOSIDASE-RELATED"/>
    <property type="match status" value="1"/>
</dbReference>
<evidence type="ECO:0000313" key="14">
    <source>
        <dbReference type="Proteomes" id="UP000287547"/>
    </source>
</evidence>
<comment type="caution">
    <text evidence="13">The sequence shown here is derived from an EMBL/GenBank/DDBJ whole genome shotgun (WGS) entry which is preliminary data.</text>
</comment>
<name>A0A428Z6X0_KIBAR</name>
<evidence type="ECO:0000313" key="13">
    <source>
        <dbReference type="EMBL" id="RSM83129.1"/>
    </source>
</evidence>
<dbReference type="SUPFAM" id="SSF56327">
    <property type="entry name" value="LDH C-terminal domain-like"/>
    <property type="match status" value="1"/>
</dbReference>
<keyword evidence="2 9" id="KW-0479">Metal-binding</keyword>
<dbReference type="Gene3D" id="3.40.50.720">
    <property type="entry name" value="NAD(P)-binding Rossmann-like Domain"/>
    <property type="match status" value="1"/>
</dbReference>
<feature type="active site" description="Proton donor" evidence="7">
    <location>
        <position position="170"/>
    </location>
</feature>
<keyword evidence="9" id="KW-0170">Cobalt</keyword>
<dbReference type="CDD" id="cd05296">
    <property type="entry name" value="GH4_P_beta_glucosidase"/>
    <property type="match status" value="1"/>
</dbReference>
<dbReference type="Gene3D" id="3.90.110.10">
    <property type="entry name" value="Lactate dehydrogenase/glycoside hydrolase, family 4, C-terminal"/>
    <property type="match status" value="1"/>
</dbReference>
<organism evidence="13 14">
    <name type="scientific">Kibdelosporangium aridum</name>
    <dbReference type="NCBI Taxonomy" id="2030"/>
    <lineage>
        <taxon>Bacteria</taxon>
        <taxon>Bacillati</taxon>
        <taxon>Actinomycetota</taxon>
        <taxon>Actinomycetes</taxon>
        <taxon>Pseudonocardiales</taxon>
        <taxon>Pseudonocardiaceae</taxon>
        <taxon>Kibdelosporangium</taxon>
    </lineage>
</organism>
<protein>
    <submittedName>
        <fullName evidence="13">6-phospho-beta-glucosidase</fullName>
    </submittedName>
</protein>
<dbReference type="InterPro" id="IPR022616">
    <property type="entry name" value="Glyco_hydro_4_C"/>
</dbReference>
<keyword evidence="9" id="KW-0408">Iron</keyword>
<evidence type="ECO:0000256" key="3">
    <source>
        <dbReference type="ARBA" id="ARBA00022801"/>
    </source>
</evidence>
<dbReference type="GO" id="GO:0004553">
    <property type="term" value="F:hydrolase activity, hydrolyzing O-glycosyl compounds"/>
    <property type="evidence" value="ECO:0007669"/>
    <property type="project" value="InterPro"/>
</dbReference>
<dbReference type="OrthoDB" id="9767022at2"/>
<feature type="binding site" evidence="9">
    <location>
        <position position="169"/>
    </location>
    <ligand>
        <name>Mn(2+)</name>
        <dbReference type="ChEBI" id="CHEBI:29035"/>
    </ligand>
</feature>
<keyword evidence="4 11" id="KW-0520">NAD</keyword>
<dbReference type="AlphaFoldDB" id="A0A428Z6X0"/>
<dbReference type="PRINTS" id="PR00732">
    <property type="entry name" value="GLHYDRLASE4"/>
</dbReference>
<dbReference type="GO" id="GO:0046872">
    <property type="term" value="F:metal ion binding"/>
    <property type="evidence" value="ECO:0007669"/>
    <property type="project" value="UniProtKB-KW"/>
</dbReference>
<evidence type="ECO:0000259" key="12">
    <source>
        <dbReference type="Pfam" id="PF11975"/>
    </source>
</evidence>
<dbReference type="PANTHER" id="PTHR32092:SF5">
    <property type="entry name" value="6-PHOSPHO-BETA-GLUCOSIDASE"/>
    <property type="match status" value="1"/>
</dbReference>
<keyword evidence="3 11" id="KW-0378">Hydrolase</keyword>
<evidence type="ECO:0000256" key="2">
    <source>
        <dbReference type="ARBA" id="ARBA00022723"/>
    </source>
</evidence>
<evidence type="ECO:0000256" key="7">
    <source>
        <dbReference type="PIRSR" id="PIRSR601088-1"/>
    </source>
</evidence>
<reference evidence="13 14" key="1">
    <citation type="submission" date="2018-05" db="EMBL/GenBank/DDBJ databases">
        <title>Evolution of GPA BGCs.</title>
        <authorList>
            <person name="Waglechner N."/>
            <person name="Wright G.D."/>
        </authorList>
    </citation>
    <scope>NUCLEOTIDE SEQUENCE [LARGE SCALE GENOMIC DNA]</scope>
    <source>
        <strain evidence="13 14">A82846</strain>
    </source>
</reference>
<dbReference type="EMBL" id="QHKI01000020">
    <property type="protein sequence ID" value="RSM83129.1"/>
    <property type="molecule type" value="Genomic_DNA"/>
</dbReference>
<feature type="site" description="Increases basicity of active site Tyr" evidence="10">
    <location>
        <position position="110"/>
    </location>
</feature>
<dbReference type="SUPFAM" id="SSF51735">
    <property type="entry name" value="NAD(P)-binding Rossmann-fold domains"/>
    <property type="match status" value="1"/>
</dbReference>
<evidence type="ECO:0000256" key="9">
    <source>
        <dbReference type="PIRSR" id="PIRSR601088-3"/>
    </source>
</evidence>
<evidence type="ECO:0000256" key="4">
    <source>
        <dbReference type="ARBA" id="ARBA00023027"/>
    </source>
</evidence>
<comment type="similarity">
    <text evidence="1 11">Belongs to the glycosyl hydrolase 4 family.</text>
</comment>
<feature type="active site" description="Proton acceptor" evidence="7">
    <location>
        <position position="248"/>
    </location>
</feature>
<feature type="binding site" evidence="8">
    <location>
        <position position="148"/>
    </location>
    <ligand>
        <name>substrate</name>
    </ligand>
</feature>
<dbReference type="InterPro" id="IPR019802">
    <property type="entry name" value="GlycHydrolase_4_CS"/>
</dbReference>
<feature type="binding site" evidence="8">
    <location>
        <position position="94"/>
    </location>
    <ligand>
        <name>substrate</name>
    </ligand>
</feature>
<gene>
    <name evidence="13" type="ORF">DMH04_23595</name>
</gene>
<dbReference type="GO" id="GO:0005975">
    <property type="term" value="P:carbohydrate metabolic process"/>
    <property type="evidence" value="ECO:0007669"/>
    <property type="project" value="InterPro"/>
</dbReference>
<feature type="domain" description="Glycosyl hydrolase family 4 C-terminal" evidence="12">
    <location>
        <begin position="194"/>
        <end position="425"/>
    </location>
</feature>
<evidence type="ECO:0000256" key="11">
    <source>
        <dbReference type="RuleBase" id="RU361152"/>
    </source>
</evidence>
<dbReference type="InterPro" id="IPR036291">
    <property type="entry name" value="NAD(P)-bd_dom_sf"/>
</dbReference>
<comment type="cofactor">
    <cofactor evidence="11">
        <name>NAD(+)</name>
        <dbReference type="ChEBI" id="CHEBI:57540"/>
    </cofactor>
    <text evidence="11">Binds 1 NAD(+) per subunit.</text>
</comment>
<keyword evidence="5 9" id="KW-0464">Manganese</keyword>
<dbReference type="GO" id="GO:0016616">
    <property type="term" value="F:oxidoreductase activity, acting on the CH-OH group of donors, NAD or NADP as acceptor"/>
    <property type="evidence" value="ECO:0007669"/>
    <property type="project" value="InterPro"/>
</dbReference>
<evidence type="ECO:0000256" key="5">
    <source>
        <dbReference type="ARBA" id="ARBA00023211"/>
    </source>
</evidence>
<proteinExistence type="inferred from homology"/>
<sequence length="451" mass="48989">MKLVILGGGGFRVPLVHQSLLADPDRLVDEIVLQDVLVPRLTAIGAVLDQQAQTQQEQGAAWRPKIRMTTSLDDALSGADMVFSAIRVGGLGGRSLDERIPLRHGLMGQETVGPGGICYALRTVPVAMDIARQVEHRAPDAWVINFTNPAGIVTEAMSSVLGDRVIGICDSPVGLCRRVAAALGVSESDATFDYVGLNHLGWLRKVMVNGRDVLPGLFDDETVLTSFEEGKLFGAQWLRTLRSVPNEYLHYYYFARETLEQMRAQETTRGEFLKDQQKSFYERIGENPQAALQAWLETRSERESTYLAEGRAVAGMTERAACDMDGGGYEQVALRLMNSITRNRPDQLILNVRNRGVVAGLGNSVVEVPCFVDGNGPRPIATGPVDPHSLGLMLQVKGCEQAAIQAARTQNRTDALFAMATHPLVDSVAAAAATLDGYVTAFPELSAFRAP</sequence>
<dbReference type="PROSITE" id="PS01324">
    <property type="entry name" value="GLYCOSYL_HYDROL_F4"/>
    <property type="match status" value="1"/>
</dbReference>
<dbReference type="Proteomes" id="UP000287547">
    <property type="component" value="Unassembled WGS sequence"/>
</dbReference>
<evidence type="ECO:0000256" key="10">
    <source>
        <dbReference type="PIRSR" id="PIRSR601088-4"/>
    </source>
</evidence>
<evidence type="ECO:0000256" key="1">
    <source>
        <dbReference type="ARBA" id="ARBA00010141"/>
    </source>
</evidence>
<dbReference type="RefSeq" id="WP_037257263.1">
    <property type="nucleotide sequence ID" value="NZ_QHKI01000020.1"/>
</dbReference>
<accession>A0A428Z6X0</accession>
<feature type="binding site" evidence="9">
    <location>
        <position position="199"/>
    </location>
    <ligand>
        <name>Mn(2+)</name>
        <dbReference type="ChEBI" id="CHEBI:29035"/>
    </ligand>
</feature>